<evidence type="ECO:0000256" key="1">
    <source>
        <dbReference type="SAM" id="MobiDB-lite"/>
    </source>
</evidence>
<dbReference type="SUPFAM" id="SSF53720">
    <property type="entry name" value="ALDH-like"/>
    <property type="match status" value="1"/>
</dbReference>
<feature type="compositionally biased region" description="Polar residues" evidence="1">
    <location>
        <begin position="467"/>
        <end position="483"/>
    </location>
</feature>
<dbReference type="VEuPathDB" id="CryptoDB:Cvel_18295"/>
<protein>
    <recommendedName>
        <fullName evidence="3">Aldehyde dehydrogenase domain-containing protein</fullName>
    </recommendedName>
</protein>
<dbReference type="Gene3D" id="3.40.605.10">
    <property type="entry name" value="Aldehyde Dehydrogenase, Chain A, domain 1"/>
    <property type="match status" value="1"/>
</dbReference>
<gene>
    <name evidence="2" type="ORF">Cvel_18295</name>
</gene>
<accession>A0A0G4FQY4</accession>
<feature type="compositionally biased region" description="Polar residues" evidence="1">
    <location>
        <begin position="431"/>
        <end position="442"/>
    </location>
</feature>
<dbReference type="EMBL" id="CDMZ01000560">
    <property type="protein sequence ID" value="CEM16863.1"/>
    <property type="molecule type" value="Genomic_DNA"/>
</dbReference>
<dbReference type="AlphaFoldDB" id="A0A0G4FQY4"/>
<dbReference type="InterPro" id="IPR016163">
    <property type="entry name" value="Ald_DH_C"/>
</dbReference>
<dbReference type="InterPro" id="IPR016161">
    <property type="entry name" value="Ald_DH/histidinol_DH"/>
</dbReference>
<dbReference type="GO" id="GO:0016620">
    <property type="term" value="F:oxidoreductase activity, acting on the aldehyde or oxo group of donors, NAD or NADP as acceptor"/>
    <property type="evidence" value="ECO:0007669"/>
    <property type="project" value="InterPro"/>
</dbReference>
<feature type="region of interest" description="Disordered" evidence="1">
    <location>
        <begin position="296"/>
        <end position="447"/>
    </location>
</feature>
<evidence type="ECO:0000313" key="2">
    <source>
        <dbReference type="EMBL" id="CEM16863.1"/>
    </source>
</evidence>
<reference evidence="2" key="1">
    <citation type="submission" date="2014-11" db="EMBL/GenBank/DDBJ databases">
        <authorList>
            <person name="Otto D Thomas"/>
            <person name="Naeem Raeece"/>
        </authorList>
    </citation>
    <scope>NUCLEOTIDE SEQUENCE</scope>
</reference>
<organism evidence="2">
    <name type="scientific">Chromera velia CCMP2878</name>
    <dbReference type="NCBI Taxonomy" id="1169474"/>
    <lineage>
        <taxon>Eukaryota</taxon>
        <taxon>Sar</taxon>
        <taxon>Alveolata</taxon>
        <taxon>Colpodellida</taxon>
        <taxon>Chromeraceae</taxon>
        <taxon>Chromera</taxon>
    </lineage>
</organism>
<feature type="compositionally biased region" description="Polar residues" evidence="1">
    <location>
        <begin position="354"/>
        <end position="371"/>
    </location>
</feature>
<proteinExistence type="predicted"/>
<name>A0A0G4FQY4_9ALVE</name>
<sequence>MEWLDEDVRRIASRKDDWARLPAGERVALLAECIQIAKRELELFGETAAQMRGAATEAEGGGGAKDLYVRGQAYMTSPLAFFSWLSALRELWQHVDKKGCLPRPLAVKRRPNGNIECKVGPSDLFTALLLGFPSFEVHCCSKEEEKKGQKQKKTIEVQQPKSPAEKKSAGCVGILGAGNFGAPIDVLTALFIENKVCIYKVNPVSAPLSPQMRSVLAPLIARDFLAIVEGGGLVGKALIEHPCVDVWYMTGSAETFNKIVWGMEPPKKERVELEDEAAGVGSSSSVPLSLFVEEEGGAGGLKEKETGGQGDLKGKVKASGGPSPLEREASPTGSTERGGETETDTQSQRETENTSEASPPTPEFSQRSAGSSLIRMPSDGSTVSAAERVTTAAPVPADRTAEAEPEGAEADVKLVDVLVSQGLLSPPARPHTQSDPTDTATAGASEGKLQQRALRTLSGHAIKAVPASSSRDVSSALDASNASAPPLPLMENRGEGDGEGGPSSLSVEEEKEHRGQESPLVPPPRVQMQIDKPCVAELGGCSPIFICPGQWNDFEVRAHAQQLALLTTLNGGHLCVRPQCLVTCRQWSKRRLFLSSLREALEESAPWKSFYPRTEEKLKWFSETLQAEGHSLESFTVHERRSERRYGEERKRQRTILCEDVGQESETLKKEAFCPVLVEVTLDTAPDAAAFLAEAVPFANSKLIGNLAATFVIKPNGASEERALEEAVDAIKHGIVGVNVNGCNAIGVPEMFWGAGEGTTLDDIQSGTGLFGNSLCLPKPVKAVIRSKFLNVGLLLQTTDMSEGRGNLLSCMRRLSLAMLDRSADMGVFNATSWVLKVTGALLGV</sequence>
<dbReference type="Gene3D" id="3.40.309.10">
    <property type="entry name" value="Aldehyde Dehydrogenase, Chain A, domain 2"/>
    <property type="match status" value="1"/>
</dbReference>
<dbReference type="PhylomeDB" id="A0A0G4FQY4"/>
<feature type="region of interest" description="Disordered" evidence="1">
    <location>
        <begin position="465"/>
        <end position="525"/>
    </location>
</feature>
<dbReference type="InterPro" id="IPR016162">
    <property type="entry name" value="Ald_DH_N"/>
</dbReference>
<evidence type="ECO:0008006" key="3">
    <source>
        <dbReference type="Google" id="ProtNLM"/>
    </source>
</evidence>